<name>A0AAW1PZ36_9CHLO</name>
<dbReference type="SMART" id="SM00360">
    <property type="entry name" value="RRM"/>
    <property type="match status" value="1"/>
</dbReference>
<dbReference type="Pfam" id="PF00076">
    <property type="entry name" value="RRM_1"/>
    <property type="match status" value="1"/>
</dbReference>
<reference evidence="3 4" key="1">
    <citation type="journal article" date="2024" name="Nat. Commun.">
        <title>Phylogenomics reveals the evolutionary origins of lichenization in chlorophyte algae.</title>
        <authorList>
            <person name="Puginier C."/>
            <person name="Libourel C."/>
            <person name="Otte J."/>
            <person name="Skaloud P."/>
            <person name="Haon M."/>
            <person name="Grisel S."/>
            <person name="Petersen M."/>
            <person name="Berrin J.G."/>
            <person name="Delaux P.M."/>
            <person name="Dal Grande F."/>
            <person name="Keller J."/>
        </authorList>
    </citation>
    <scope>NUCLEOTIDE SEQUENCE [LARGE SCALE GENOMIC DNA]</scope>
    <source>
        <strain evidence="3 4">SAG 2036</strain>
    </source>
</reference>
<gene>
    <name evidence="3" type="ORF">WJX73_002018</name>
</gene>
<dbReference type="SUPFAM" id="SSF54928">
    <property type="entry name" value="RNA-binding domain, RBD"/>
    <property type="match status" value="1"/>
</dbReference>
<evidence type="ECO:0000313" key="4">
    <source>
        <dbReference type="Proteomes" id="UP001465755"/>
    </source>
</evidence>
<evidence type="ECO:0000313" key="3">
    <source>
        <dbReference type="EMBL" id="KAK9813357.1"/>
    </source>
</evidence>
<keyword evidence="1" id="KW-0694">RNA-binding</keyword>
<sequence length="114" mass="12824">MKASPALPLAPSSVWVGCLAPTTVEEDLLRHFSRLAPVESVKLCRDFGTRRVLGHGYVNFRPEITYHAGQVAVERLNNSVLNGKAIRVQPVIRDPNERCERQREANIFIRQACD</sequence>
<dbReference type="Gene3D" id="3.30.70.330">
    <property type="match status" value="1"/>
</dbReference>
<protein>
    <recommendedName>
        <fullName evidence="2">RRM domain-containing protein</fullName>
    </recommendedName>
</protein>
<dbReference type="AlphaFoldDB" id="A0AAW1PZ36"/>
<dbReference type="InterPro" id="IPR035979">
    <property type="entry name" value="RBD_domain_sf"/>
</dbReference>
<dbReference type="InterPro" id="IPR012677">
    <property type="entry name" value="Nucleotide-bd_a/b_plait_sf"/>
</dbReference>
<evidence type="ECO:0000259" key="2">
    <source>
        <dbReference type="PROSITE" id="PS50102"/>
    </source>
</evidence>
<evidence type="ECO:0000256" key="1">
    <source>
        <dbReference type="PROSITE-ProRule" id="PRU00176"/>
    </source>
</evidence>
<proteinExistence type="predicted"/>
<dbReference type="EMBL" id="JALJOQ010000005">
    <property type="protein sequence ID" value="KAK9813357.1"/>
    <property type="molecule type" value="Genomic_DNA"/>
</dbReference>
<comment type="caution">
    <text evidence="3">The sequence shown here is derived from an EMBL/GenBank/DDBJ whole genome shotgun (WGS) entry which is preliminary data.</text>
</comment>
<dbReference type="Proteomes" id="UP001465755">
    <property type="component" value="Unassembled WGS sequence"/>
</dbReference>
<dbReference type="PROSITE" id="PS50102">
    <property type="entry name" value="RRM"/>
    <property type="match status" value="1"/>
</dbReference>
<organism evidence="3 4">
    <name type="scientific">Symbiochloris irregularis</name>
    <dbReference type="NCBI Taxonomy" id="706552"/>
    <lineage>
        <taxon>Eukaryota</taxon>
        <taxon>Viridiplantae</taxon>
        <taxon>Chlorophyta</taxon>
        <taxon>core chlorophytes</taxon>
        <taxon>Trebouxiophyceae</taxon>
        <taxon>Trebouxiales</taxon>
        <taxon>Trebouxiaceae</taxon>
        <taxon>Symbiochloris</taxon>
    </lineage>
</organism>
<accession>A0AAW1PZ36</accession>
<dbReference type="InterPro" id="IPR000504">
    <property type="entry name" value="RRM_dom"/>
</dbReference>
<feature type="domain" description="RRM" evidence="2">
    <location>
        <begin position="12"/>
        <end position="93"/>
    </location>
</feature>
<dbReference type="PROSITE" id="PS51257">
    <property type="entry name" value="PROKAR_LIPOPROTEIN"/>
    <property type="match status" value="1"/>
</dbReference>
<dbReference type="GO" id="GO:0003723">
    <property type="term" value="F:RNA binding"/>
    <property type="evidence" value="ECO:0007669"/>
    <property type="project" value="UniProtKB-UniRule"/>
</dbReference>
<keyword evidence="4" id="KW-1185">Reference proteome</keyword>